<name>A0A9W2YZ06_BIOGL</name>
<dbReference type="OrthoDB" id="10351412at2759"/>
<evidence type="ECO:0000313" key="2">
    <source>
        <dbReference type="RefSeq" id="XP_055868006.1"/>
    </source>
</evidence>
<accession>A0A9W2YZ06</accession>
<protein>
    <submittedName>
        <fullName evidence="2">Uncharacterized protein LOC129923070</fullName>
    </submittedName>
</protein>
<dbReference type="Gene3D" id="2.60.120.200">
    <property type="match status" value="1"/>
</dbReference>
<sequence length="343" mass="38662">MNIKQVHIKQVHIKQVHIKQVHIKQVHIKQVHIKQVNIKQVHIKQVHIKHVHIKQVNIKQVHIKQAHIKQPNITNSLYGSAEDNSTLFFLGTVCKGAHSSAAKTWIDDEEEEEECNSQNKSKSSLLFQDKPDLDPIGCNEQTMLTVVSGSKLSCAMSCMFSEACVLFSYVSDSKTCSLCHGGMIQNLTFNADKTFSWSYVLFENYEPTTINTTCNLGRVVPGGLSIGTIIHLCIYLFPNRQPYFVLALREGTLTESYPLTLMVSNNTICLYSGRAVTNATYIQLALGSLVEGKTHAVDILVTADGFQLYIDKIYYSLYRHLIPFNKTKFLFIRGLIQVTELAV</sequence>
<dbReference type="RefSeq" id="XP_055868006.1">
    <property type="nucleotide sequence ID" value="XM_056012031.1"/>
</dbReference>
<reference evidence="2" key="1">
    <citation type="submission" date="2025-08" db="UniProtKB">
        <authorList>
            <consortium name="RefSeq"/>
        </authorList>
    </citation>
    <scope>IDENTIFICATION</scope>
</reference>
<keyword evidence="1" id="KW-1185">Reference proteome</keyword>
<dbReference type="Proteomes" id="UP001165740">
    <property type="component" value="Chromosome 15"/>
</dbReference>
<proteinExistence type="predicted"/>
<dbReference type="GeneID" id="129923070"/>
<evidence type="ECO:0000313" key="1">
    <source>
        <dbReference type="Proteomes" id="UP001165740"/>
    </source>
</evidence>
<gene>
    <name evidence="2" type="primary">LOC129923070</name>
</gene>
<dbReference type="AlphaFoldDB" id="A0A9W2YZ06"/>
<dbReference type="Gene3D" id="2.160.20.80">
    <property type="entry name" value="E3 ubiquitin-protein ligase SopA"/>
    <property type="match status" value="1"/>
</dbReference>
<organism evidence="1 2">
    <name type="scientific">Biomphalaria glabrata</name>
    <name type="common">Bloodfluke planorb</name>
    <name type="synonym">Freshwater snail</name>
    <dbReference type="NCBI Taxonomy" id="6526"/>
    <lineage>
        <taxon>Eukaryota</taxon>
        <taxon>Metazoa</taxon>
        <taxon>Spiralia</taxon>
        <taxon>Lophotrochozoa</taxon>
        <taxon>Mollusca</taxon>
        <taxon>Gastropoda</taxon>
        <taxon>Heterobranchia</taxon>
        <taxon>Euthyneura</taxon>
        <taxon>Panpulmonata</taxon>
        <taxon>Hygrophila</taxon>
        <taxon>Lymnaeoidea</taxon>
        <taxon>Planorbidae</taxon>
        <taxon>Biomphalaria</taxon>
    </lineage>
</organism>